<dbReference type="InterPro" id="IPR003439">
    <property type="entry name" value="ABC_transporter-like_ATP-bd"/>
</dbReference>
<evidence type="ECO:0000256" key="4">
    <source>
        <dbReference type="ARBA" id="ARBA00022840"/>
    </source>
</evidence>
<sequence>MEAKNLSKVYGKTNAVQNLNLQIKAGELTAYLGTNGAGKSTTIKMLTGILKPTSGSIYYQGEVLDQVAREKFDQNLGVVFQGSVMDNELSVQENLLIRAALYKDISKDEVKKLMAKTGVISYAQKRYGDLSGGMRRKVDITRALISSPKILFLDEPTTGLDAQSREDIWLMLNLLKKQNNLAIFLTTHYLEEAEEADNIYILEQGTIIESGSAQQLKKNYGQQKLSLFLTDNPNSLIDALKERHYKVEQEEEKVTVYVKGKNEAIKLLSQYGEKITDFSYQPTDMTEIFLALTGRKLQNEGNR</sequence>
<dbReference type="InterPro" id="IPR027417">
    <property type="entry name" value="P-loop_NTPase"/>
</dbReference>
<evidence type="ECO:0000256" key="1">
    <source>
        <dbReference type="ARBA" id="ARBA00005417"/>
    </source>
</evidence>
<dbReference type="GO" id="GO:0016887">
    <property type="term" value="F:ATP hydrolysis activity"/>
    <property type="evidence" value="ECO:0007669"/>
    <property type="project" value="InterPro"/>
</dbReference>
<keyword evidence="7" id="KW-1185">Reference proteome</keyword>
<dbReference type="SUPFAM" id="SSF52540">
    <property type="entry name" value="P-loop containing nucleoside triphosphate hydrolases"/>
    <property type="match status" value="1"/>
</dbReference>
<evidence type="ECO:0000259" key="5">
    <source>
        <dbReference type="PROSITE" id="PS50893"/>
    </source>
</evidence>
<evidence type="ECO:0000256" key="2">
    <source>
        <dbReference type="ARBA" id="ARBA00022448"/>
    </source>
</evidence>
<reference evidence="6 7" key="1">
    <citation type="submission" date="2014-12" db="EMBL/GenBank/DDBJ databases">
        <title>Draft genome sequences of 29 type strains of Enterococci.</title>
        <authorList>
            <person name="Zhong Z."/>
            <person name="Sun Z."/>
            <person name="Liu W."/>
            <person name="Zhang W."/>
            <person name="Zhang H."/>
        </authorList>
    </citation>
    <scope>NUCLEOTIDE SEQUENCE [LARGE SCALE GENOMIC DNA]</scope>
    <source>
        <strain evidence="6 7">DSM 17122</strain>
    </source>
</reference>
<dbReference type="Gene3D" id="3.40.50.300">
    <property type="entry name" value="P-loop containing nucleotide triphosphate hydrolases"/>
    <property type="match status" value="1"/>
</dbReference>
<dbReference type="PROSITE" id="PS50893">
    <property type="entry name" value="ABC_TRANSPORTER_2"/>
    <property type="match status" value="1"/>
</dbReference>
<accession>A0A1L8TPF3</accession>
<dbReference type="InterPro" id="IPR050763">
    <property type="entry name" value="ABC_transporter_ATP-binding"/>
</dbReference>
<dbReference type="AlphaFoldDB" id="A0A1L8TPF3"/>
<gene>
    <name evidence="6" type="ORF">RV04_GL001375</name>
</gene>
<keyword evidence="4" id="KW-0067">ATP-binding</keyword>
<comment type="caution">
    <text evidence="6">The sequence shown here is derived from an EMBL/GenBank/DDBJ whole genome shotgun (WGS) entry which is preliminary data.</text>
</comment>
<keyword evidence="2" id="KW-0813">Transport</keyword>
<organism evidence="6 7">
    <name type="scientific">Enterococcus hermanniensis</name>
    <dbReference type="NCBI Taxonomy" id="249189"/>
    <lineage>
        <taxon>Bacteria</taxon>
        <taxon>Bacillati</taxon>
        <taxon>Bacillota</taxon>
        <taxon>Bacilli</taxon>
        <taxon>Lactobacillales</taxon>
        <taxon>Enterococcaceae</taxon>
        <taxon>Enterococcus</taxon>
    </lineage>
</organism>
<keyword evidence="3" id="KW-0547">Nucleotide-binding</keyword>
<protein>
    <recommendedName>
        <fullName evidence="5">ABC transporter domain-containing protein</fullName>
    </recommendedName>
</protein>
<name>A0A1L8TPF3_9ENTE</name>
<evidence type="ECO:0000256" key="3">
    <source>
        <dbReference type="ARBA" id="ARBA00022741"/>
    </source>
</evidence>
<proteinExistence type="inferred from homology"/>
<dbReference type="PANTHER" id="PTHR42711:SF5">
    <property type="entry name" value="ABC TRANSPORTER ATP-BINDING PROTEIN NATA"/>
    <property type="match status" value="1"/>
</dbReference>
<dbReference type="Pfam" id="PF00005">
    <property type="entry name" value="ABC_tran"/>
    <property type="match status" value="1"/>
</dbReference>
<evidence type="ECO:0000313" key="6">
    <source>
        <dbReference type="EMBL" id="OJG46209.1"/>
    </source>
</evidence>
<dbReference type="EMBL" id="JXKQ01000003">
    <property type="protein sequence ID" value="OJG46209.1"/>
    <property type="molecule type" value="Genomic_DNA"/>
</dbReference>
<dbReference type="SMART" id="SM00382">
    <property type="entry name" value="AAA"/>
    <property type="match status" value="1"/>
</dbReference>
<dbReference type="GO" id="GO:0005524">
    <property type="term" value="F:ATP binding"/>
    <property type="evidence" value="ECO:0007669"/>
    <property type="project" value="UniProtKB-KW"/>
</dbReference>
<feature type="domain" description="ABC transporter" evidence="5">
    <location>
        <begin position="1"/>
        <end position="229"/>
    </location>
</feature>
<dbReference type="Proteomes" id="UP000182077">
    <property type="component" value="Unassembled WGS sequence"/>
</dbReference>
<dbReference type="STRING" id="249189.RV04_GL001375"/>
<dbReference type="InterPro" id="IPR003593">
    <property type="entry name" value="AAA+_ATPase"/>
</dbReference>
<comment type="similarity">
    <text evidence="1">Belongs to the ABC transporter superfamily.</text>
</comment>
<evidence type="ECO:0000313" key="7">
    <source>
        <dbReference type="Proteomes" id="UP000182077"/>
    </source>
</evidence>
<dbReference type="PANTHER" id="PTHR42711">
    <property type="entry name" value="ABC TRANSPORTER ATP-BINDING PROTEIN"/>
    <property type="match status" value="1"/>
</dbReference>